<dbReference type="EMBL" id="ATHJ01000078">
    <property type="protein sequence ID" value="EPR41168.1"/>
    <property type="molecule type" value="Genomic_DNA"/>
</dbReference>
<dbReference type="RefSeq" id="WP_020876714.1">
    <property type="nucleotide sequence ID" value="NZ_ATHJ01000078.1"/>
</dbReference>
<evidence type="ECO:0000313" key="2">
    <source>
        <dbReference type="Proteomes" id="UP000014977"/>
    </source>
</evidence>
<dbReference type="Proteomes" id="UP000014977">
    <property type="component" value="Unassembled WGS sequence"/>
</dbReference>
<evidence type="ECO:0008006" key="3">
    <source>
        <dbReference type="Google" id="ProtNLM"/>
    </source>
</evidence>
<dbReference type="OrthoDB" id="5365411at2"/>
<dbReference type="CDD" id="cd22641">
    <property type="entry name" value="C24-like"/>
    <property type="match status" value="1"/>
</dbReference>
<name>S7V9I2_DESML</name>
<evidence type="ECO:0000313" key="1">
    <source>
        <dbReference type="EMBL" id="EPR41168.1"/>
    </source>
</evidence>
<protein>
    <recommendedName>
        <fullName evidence="3">MACPF domain-containing protein</fullName>
    </recommendedName>
</protein>
<dbReference type="STRING" id="897.B2D07_18065"/>
<dbReference type="SUPFAM" id="SSF88874">
    <property type="entry name" value="Receptor-binding domain of short tail fibre protein gp12"/>
    <property type="match status" value="1"/>
</dbReference>
<reference evidence="1 2" key="1">
    <citation type="journal article" date="2013" name="Genome Announc.">
        <title>Draft genome sequences for three mercury-methylating, sulfate-reducing bacteria.</title>
        <authorList>
            <person name="Brown S.D."/>
            <person name="Hurt R.A.Jr."/>
            <person name="Gilmour C.C."/>
            <person name="Elias D.A."/>
        </authorList>
    </citation>
    <scope>NUCLEOTIDE SEQUENCE [LARGE SCALE GENOMIC DNA]</scope>
    <source>
        <strain evidence="1 2">DSM 2059</strain>
    </source>
</reference>
<sequence>MTASRYYAVKDTYTLPAQIISGAGGIRFGRGIDMFDPDKPVLVPERTPFFKPSRLLKEADDEKRYEISSDAVKDAFSILRTETVAQEAAVLNTHFRASYGISSIDAAADMAREESRSSVSAYILLSHVGETRSLSDAAMSVNEDLDPLAEHLEDDTTAFTQFRRDFGTHFIETVTYGLNIAIRGRMSTRDTARRQEIAATMSSGFGAVRAGGSVDAAVQKKLHDAGLQINCEINCGGIDPARPLVLQGFDQIAGFLADIAKGAVKFRLAPVALTLFSYWNLLDPGKFPRCRAMLNPHQDVDIYAPSSIFGIPAGTIIAWHPPKEAVRGEGENAEIMPPPGWALCDGTHNTPDLRDRFIRSTSTAAALNRTGGAAAHTHKKTQGDVAKKAGLVTATRKAIIDITEKSDHLPPFITLVHIMKLDEKTWSSRTPLST</sequence>
<keyword evidence="2" id="KW-1185">Reference proteome</keyword>
<dbReference type="AlphaFoldDB" id="S7V9I2"/>
<gene>
    <name evidence="1" type="ORF">dsmv_2283</name>
</gene>
<organism evidence="1 2">
    <name type="scientific">Desulfococcus multivorans DSM 2059</name>
    <dbReference type="NCBI Taxonomy" id="1121405"/>
    <lineage>
        <taxon>Bacteria</taxon>
        <taxon>Pseudomonadati</taxon>
        <taxon>Thermodesulfobacteriota</taxon>
        <taxon>Desulfobacteria</taxon>
        <taxon>Desulfobacterales</taxon>
        <taxon>Desulfococcaceae</taxon>
        <taxon>Desulfococcus</taxon>
    </lineage>
</organism>
<comment type="caution">
    <text evidence="1">The sequence shown here is derived from an EMBL/GenBank/DDBJ whole genome shotgun (WGS) entry which is preliminary data.</text>
</comment>
<proteinExistence type="predicted"/>
<accession>S7V9I2</accession>